<dbReference type="SUPFAM" id="SSF53474">
    <property type="entry name" value="alpha/beta-Hydrolases"/>
    <property type="match status" value="1"/>
</dbReference>
<reference evidence="2 3" key="1">
    <citation type="journal article" date="2018" name="Genome Announc.">
        <title>Draft Genome Sequence of "Candidatus Phycosocius bacilliformis," an Alphaproteobacterial Ectosymbiont of the Hydrocarbon-Producing Green Alga Botryococcus braunii.</title>
        <authorList>
            <person name="Tanabe Y."/>
            <person name="Yamaguchi H."/>
            <person name="Watanabe M.M."/>
        </authorList>
    </citation>
    <scope>NUCLEOTIDE SEQUENCE [LARGE SCALE GENOMIC DNA]</scope>
    <source>
        <strain evidence="2 3">BOTRYCO-2</strain>
    </source>
</reference>
<dbReference type="RefSeq" id="WP_150136596.1">
    <property type="nucleotide sequence ID" value="NZ_BFBR01000001.1"/>
</dbReference>
<keyword evidence="3" id="KW-1185">Reference proteome</keyword>
<accession>A0A2P2E641</accession>
<dbReference type="Pfam" id="PF00561">
    <property type="entry name" value="Abhydrolase_1"/>
    <property type="match status" value="1"/>
</dbReference>
<dbReference type="InterPro" id="IPR000073">
    <property type="entry name" value="AB_hydrolase_1"/>
</dbReference>
<dbReference type="OrthoDB" id="8680283at2"/>
<feature type="domain" description="AB hydrolase-1" evidence="1">
    <location>
        <begin position="63"/>
        <end position="286"/>
    </location>
</feature>
<dbReference type="EMBL" id="BFBR01000001">
    <property type="protein sequence ID" value="GBF56535.1"/>
    <property type="molecule type" value="Genomic_DNA"/>
</dbReference>
<dbReference type="Proteomes" id="UP000245086">
    <property type="component" value="Unassembled WGS sequence"/>
</dbReference>
<comment type="caution">
    <text evidence="2">The sequence shown here is derived from an EMBL/GenBank/DDBJ whole genome shotgun (WGS) entry which is preliminary data.</text>
</comment>
<dbReference type="AlphaFoldDB" id="A0A2P2E641"/>
<gene>
    <name evidence="2" type="ORF">PbB2_00191</name>
</gene>
<name>A0A2P2E641_9PROT</name>
<sequence>MGMLRDLGLKLDTWHGRTAMARFKNGWPAHASPDVGFYRTPLTQYRYRVVGSGPTLVFAADPPMSLENYDGLIEAFSPYFRVIVFELPAMGFSAVSSDYRFDFYQTNDDVARFLADVAGEGAILAFSCVAGLCAVDLACRRPELVSRLALIQTTDVAGFAVWKARRDPQGILAKPIIGQLAMKQMAPKRMPDWYRLSVGRKEMIDALVACACRSFEHGAMWSLASAYQVYMDPNIRLGRPKQPALAFWGQADRSHPAEHVDSPKRLADHVDMIVYPDLGHTPELEDPARLCADLRAWIAKSGQVFPPAPEAPII</sequence>
<proteinExistence type="predicted"/>
<dbReference type="Gene3D" id="3.40.50.1820">
    <property type="entry name" value="alpha/beta hydrolase"/>
    <property type="match status" value="1"/>
</dbReference>
<dbReference type="InterPro" id="IPR029058">
    <property type="entry name" value="AB_hydrolase_fold"/>
</dbReference>
<evidence type="ECO:0000313" key="2">
    <source>
        <dbReference type="EMBL" id="GBF56535.1"/>
    </source>
</evidence>
<dbReference type="PANTHER" id="PTHR46438">
    <property type="entry name" value="ALPHA/BETA-HYDROLASES SUPERFAMILY PROTEIN"/>
    <property type="match status" value="1"/>
</dbReference>
<organism evidence="2 3">
    <name type="scientific">Candidatus Phycosocius bacilliformis</name>
    <dbReference type="NCBI Taxonomy" id="1445552"/>
    <lineage>
        <taxon>Bacteria</taxon>
        <taxon>Pseudomonadati</taxon>
        <taxon>Pseudomonadota</taxon>
        <taxon>Alphaproteobacteria</taxon>
        <taxon>Caulobacterales</taxon>
        <taxon>Caulobacterales incertae sedis</taxon>
        <taxon>Candidatus Phycosocius</taxon>
    </lineage>
</organism>
<protein>
    <recommendedName>
        <fullName evidence="1">AB hydrolase-1 domain-containing protein</fullName>
    </recommendedName>
</protein>
<evidence type="ECO:0000259" key="1">
    <source>
        <dbReference type="Pfam" id="PF00561"/>
    </source>
</evidence>
<evidence type="ECO:0000313" key="3">
    <source>
        <dbReference type="Proteomes" id="UP000245086"/>
    </source>
</evidence>